<dbReference type="Pfam" id="PF01565">
    <property type="entry name" value="FAD_binding_4"/>
    <property type="match status" value="1"/>
</dbReference>
<dbReference type="GO" id="GO:0071949">
    <property type="term" value="F:FAD binding"/>
    <property type="evidence" value="ECO:0007669"/>
    <property type="project" value="InterPro"/>
</dbReference>
<dbReference type="InterPro" id="IPR016169">
    <property type="entry name" value="FAD-bd_PCMH_sub2"/>
</dbReference>
<gene>
    <name evidence="7" type="ORF">DEBURN_LOCUS8867</name>
</gene>
<dbReference type="PANTHER" id="PTHR42973">
    <property type="entry name" value="BINDING OXIDOREDUCTASE, PUTATIVE (AFU_ORTHOLOGUE AFUA_1G17690)-RELATED"/>
    <property type="match status" value="1"/>
</dbReference>
<dbReference type="InterPro" id="IPR006093">
    <property type="entry name" value="Oxy_OxRdtase_FAD_BS"/>
</dbReference>
<dbReference type="InterPro" id="IPR012951">
    <property type="entry name" value="BBE"/>
</dbReference>
<dbReference type="InterPro" id="IPR036318">
    <property type="entry name" value="FAD-bd_PCMH-like_sf"/>
</dbReference>
<feature type="domain" description="FAD-binding PCMH-type" evidence="6">
    <location>
        <begin position="44"/>
        <end position="213"/>
    </location>
</feature>
<comment type="similarity">
    <text evidence="2">Belongs to the oxygen-dependent FAD-linked oxidoreductase family.</text>
</comment>
<dbReference type="SUPFAM" id="SSF56176">
    <property type="entry name" value="FAD-binding/transporter-associated domain-like"/>
    <property type="match status" value="1"/>
</dbReference>
<dbReference type="Gene3D" id="3.30.465.10">
    <property type="match status" value="1"/>
</dbReference>
<dbReference type="InterPro" id="IPR050416">
    <property type="entry name" value="FAD-linked_Oxidoreductase"/>
</dbReference>
<comment type="cofactor">
    <cofactor evidence="1">
        <name>FAD</name>
        <dbReference type="ChEBI" id="CHEBI:57692"/>
    </cofactor>
</comment>
<dbReference type="GO" id="GO:0016491">
    <property type="term" value="F:oxidoreductase activity"/>
    <property type="evidence" value="ECO:0007669"/>
    <property type="project" value="UniProtKB-KW"/>
</dbReference>
<accession>A0A9N9C5J4</accession>
<dbReference type="Pfam" id="PF08031">
    <property type="entry name" value="BBE"/>
    <property type="match status" value="1"/>
</dbReference>
<comment type="caution">
    <text evidence="7">The sequence shown here is derived from an EMBL/GenBank/DDBJ whole genome shotgun (WGS) entry which is preliminary data.</text>
</comment>
<keyword evidence="4" id="KW-0274">FAD</keyword>
<dbReference type="PROSITE" id="PS51387">
    <property type="entry name" value="FAD_PCMH"/>
    <property type="match status" value="1"/>
</dbReference>
<evidence type="ECO:0000259" key="6">
    <source>
        <dbReference type="PROSITE" id="PS51387"/>
    </source>
</evidence>
<name>A0A9N9C5J4_9GLOM</name>
<dbReference type="InterPro" id="IPR016166">
    <property type="entry name" value="FAD-bd_PCMH"/>
</dbReference>
<evidence type="ECO:0000256" key="5">
    <source>
        <dbReference type="ARBA" id="ARBA00023002"/>
    </source>
</evidence>
<dbReference type="Gene3D" id="3.40.462.20">
    <property type="match status" value="1"/>
</dbReference>
<evidence type="ECO:0000256" key="1">
    <source>
        <dbReference type="ARBA" id="ARBA00001974"/>
    </source>
</evidence>
<keyword evidence="3" id="KW-0285">Flavoprotein</keyword>
<dbReference type="Proteomes" id="UP000789706">
    <property type="component" value="Unassembled WGS sequence"/>
</dbReference>
<dbReference type="AlphaFoldDB" id="A0A9N9C5J4"/>
<dbReference type="EMBL" id="CAJVPK010001448">
    <property type="protein sequence ID" value="CAG8587210.1"/>
    <property type="molecule type" value="Genomic_DNA"/>
</dbReference>
<keyword evidence="8" id="KW-1185">Reference proteome</keyword>
<feature type="non-terminal residue" evidence="7">
    <location>
        <position position="1"/>
    </location>
</feature>
<dbReference type="InterPro" id="IPR006094">
    <property type="entry name" value="Oxid_FAD_bind_N"/>
</dbReference>
<evidence type="ECO:0000256" key="4">
    <source>
        <dbReference type="ARBA" id="ARBA00022827"/>
    </source>
</evidence>
<keyword evidence="5" id="KW-0560">Oxidoreductase</keyword>
<evidence type="ECO:0000256" key="2">
    <source>
        <dbReference type="ARBA" id="ARBA00005466"/>
    </source>
</evidence>
<sequence>SKIYDKRVKDKRDLQFCLKPISGKKVFTTNSEYTNDIINENTRVTYKPTVIIYVDNERDVATSIKCAKTLGIGITARSGGHSYESYGTGGKDGVIVVDVTNLNQILIDSNKKTAIIGAGQRLGPIYFALSEKGFLIPAGTCPSVGIAGHALGGVRRKFGLTSDNVISIQIVNANGQLITADNDQNSDLFFALRGAGGGSYGIVTSLTFKLSNVPDKVTSISINYDLSNIQTIFDAIHQYGAKLQKEVTFSLEFSQSGFQLTGVYLGNSQEAKEAMQDIVSATNANPQYNEETFFDSVVRWSYTDPEQVKNPQHHPYSFKAKTFFVNSPGLSQDGIQFIVNFIKTQPCSTLAMFDLYAGSLINSVDLDATAFVHRNSLYGIQVLSTLTGQSDLCLSNLKSFGVEFQKKYTSQFSYQNYIDRDLIDWQHKYYGSNFDKLVEIKKKYDPNNLFSFPQSIPVNSN</sequence>
<evidence type="ECO:0000256" key="3">
    <source>
        <dbReference type="ARBA" id="ARBA00022630"/>
    </source>
</evidence>
<dbReference type="PANTHER" id="PTHR42973:SF39">
    <property type="entry name" value="FAD-BINDING PCMH-TYPE DOMAIN-CONTAINING PROTEIN"/>
    <property type="match status" value="1"/>
</dbReference>
<proteinExistence type="inferred from homology"/>
<reference evidence="7" key="1">
    <citation type="submission" date="2021-06" db="EMBL/GenBank/DDBJ databases">
        <authorList>
            <person name="Kallberg Y."/>
            <person name="Tangrot J."/>
            <person name="Rosling A."/>
        </authorList>
    </citation>
    <scope>NUCLEOTIDE SEQUENCE</scope>
    <source>
        <strain evidence="7">AZ414A</strain>
    </source>
</reference>
<evidence type="ECO:0000313" key="7">
    <source>
        <dbReference type="EMBL" id="CAG8587210.1"/>
    </source>
</evidence>
<dbReference type="OrthoDB" id="415825at2759"/>
<protein>
    <submittedName>
        <fullName evidence="7">5130_t:CDS:1</fullName>
    </submittedName>
</protein>
<organism evidence="7 8">
    <name type="scientific">Diversispora eburnea</name>
    <dbReference type="NCBI Taxonomy" id="1213867"/>
    <lineage>
        <taxon>Eukaryota</taxon>
        <taxon>Fungi</taxon>
        <taxon>Fungi incertae sedis</taxon>
        <taxon>Mucoromycota</taxon>
        <taxon>Glomeromycotina</taxon>
        <taxon>Glomeromycetes</taxon>
        <taxon>Diversisporales</taxon>
        <taxon>Diversisporaceae</taxon>
        <taxon>Diversispora</taxon>
    </lineage>
</organism>
<dbReference type="PROSITE" id="PS00862">
    <property type="entry name" value="OX2_COVAL_FAD"/>
    <property type="match status" value="1"/>
</dbReference>
<evidence type="ECO:0000313" key="8">
    <source>
        <dbReference type="Proteomes" id="UP000789706"/>
    </source>
</evidence>